<evidence type="ECO:0000256" key="1">
    <source>
        <dbReference type="ARBA" id="ARBA00004496"/>
    </source>
</evidence>
<dbReference type="GO" id="GO:0004017">
    <property type="term" value="F:AMP kinase activity"/>
    <property type="evidence" value="ECO:0007669"/>
    <property type="project" value="UniProtKB-EC"/>
</dbReference>
<evidence type="ECO:0000313" key="10">
    <source>
        <dbReference type="Proteomes" id="UP001152888"/>
    </source>
</evidence>
<keyword evidence="10" id="KW-1185">Reference proteome</keyword>
<dbReference type="Pfam" id="PF00406">
    <property type="entry name" value="ADK"/>
    <property type="match status" value="1"/>
</dbReference>
<keyword evidence="6 8" id="KW-0418">Kinase</keyword>
<evidence type="ECO:0000256" key="8">
    <source>
        <dbReference type="RuleBase" id="RU003330"/>
    </source>
</evidence>
<dbReference type="HAMAP" id="MF_00235">
    <property type="entry name" value="Adenylate_kinase_Adk"/>
    <property type="match status" value="1"/>
</dbReference>
<keyword evidence="3" id="KW-0963">Cytoplasm</keyword>
<protein>
    <recommendedName>
        <fullName evidence="2">adenylate kinase</fullName>
        <ecNumber evidence="2">2.7.4.3</ecNumber>
    </recommendedName>
</protein>
<evidence type="ECO:0000256" key="6">
    <source>
        <dbReference type="ARBA" id="ARBA00022777"/>
    </source>
</evidence>
<dbReference type="FunFam" id="3.40.50.300:FF:000315">
    <property type="entry name" value="Adenylate kinase 1"/>
    <property type="match status" value="1"/>
</dbReference>
<organism evidence="9 10">
    <name type="scientific">Acanthoscelides obtectus</name>
    <name type="common">Bean weevil</name>
    <name type="synonym">Bruchus obtectus</name>
    <dbReference type="NCBI Taxonomy" id="200917"/>
    <lineage>
        <taxon>Eukaryota</taxon>
        <taxon>Metazoa</taxon>
        <taxon>Ecdysozoa</taxon>
        <taxon>Arthropoda</taxon>
        <taxon>Hexapoda</taxon>
        <taxon>Insecta</taxon>
        <taxon>Pterygota</taxon>
        <taxon>Neoptera</taxon>
        <taxon>Endopterygota</taxon>
        <taxon>Coleoptera</taxon>
        <taxon>Polyphaga</taxon>
        <taxon>Cucujiformia</taxon>
        <taxon>Chrysomeloidea</taxon>
        <taxon>Chrysomelidae</taxon>
        <taxon>Bruchinae</taxon>
        <taxon>Bruchini</taxon>
        <taxon>Acanthoscelides</taxon>
    </lineage>
</organism>
<dbReference type="AlphaFoldDB" id="A0A9P0LAJ4"/>
<name>A0A9P0LAJ4_ACAOB</name>
<dbReference type="EMBL" id="CAKOFQ010007064">
    <property type="protein sequence ID" value="CAH1989438.1"/>
    <property type="molecule type" value="Genomic_DNA"/>
</dbReference>
<dbReference type="InterPro" id="IPR027417">
    <property type="entry name" value="P-loop_NTPase"/>
</dbReference>
<dbReference type="GO" id="GO:0005737">
    <property type="term" value="C:cytoplasm"/>
    <property type="evidence" value="ECO:0007669"/>
    <property type="project" value="UniProtKB-SubCell"/>
</dbReference>
<dbReference type="InterPro" id="IPR033690">
    <property type="entry name" value="Adenylat_kinase_CS"/>
</dbReference>
<keyword evidence="7" id="KW-0067">ATP-binding</keyword>
<dbReference type="GO" id="GO:0005524">
    <property type="term" value="F:ATP binding"/>
    <property type="evidence" value="ECO:0007669"/>
    <property type="project" value="UniProtKB-KW"/>
</dbReference>
<dbReference type="PRINTS" id="PR00094">
    <property type="entry name" value="ADENYLTKNASE"/>
</dbReference>
<proteinExistence type="inferred from homology"/>
<dbReference type="PROSITE" id="PS00113">
    <property type="entry name" value="ADENYLATE_KINASE"/>
    <property type="match status" value="1"/>
</dbReference>
<dbReference type="Proteomes" id="UP001152888">
    <property type="component" value="Unassembled WGS sequence"/>
</dbReference>
<dbReference type="EC" id="2.7.4.3" evidence="2"/>
<dbReference type="PANTHER" id="PTHR23359">
    <property type="entry name" value="NUCLEOTIDE KINASE"/>
    <property type="match status" value="1"/>
</dbReference>
<evidence type="ECO:0000256" key="3">
    <source>
        <dbReference type="ARBA" id="ARBA00022490"/>
    </source>
</evidence>
<accession>A0A9P0LAJ4</accession>
<keyword evidence="5" id="KW-0547">Nucleotide-binding</keyword>
<dbReference type="CDD" id="cd01428">
    <property type="entry name" value="ADK"/>
    <property type="match status" value="1"/>
</dbReference>
<keyword evidence="4 8" id="KW-0808">Transferase</keyword>
<dbReference type="OrthoDB" id="442176at2759"/>
<sequence length="253" mass="28093">MMFVTFRRIGQRCKGQSRVFGSVQSSQNGTQRGTNFRKNKLSIVQHTCRYHALAVAVSHLAPIPDLKVPVIWVLGGPGSGKGTQCDRIVAKYGFTHLSSGDLLRAEVASGSARGKELTAIMERGELVPVEVVLELLKEAIIKALPTSTGFLIDGYPREKEQGILFEKNVAPVNLVLYFEASDETLVKRLMGRALTSGRVDDNEETIKKRLHTFNTHNDQVIAQYPDKLKKINAERSPDEIFNDVTSYLDPLVK</sequence>
<evidence type="ECO:0000256" key="7">
    <source>
        <dbReference type="ARBA" id="ARBA00022840"/>
    </source>
</evidence>
<comment type="caution">
    <text evidence="9">The sequence shown here is derived from an EMBL/GenBank/DDBJ whole genome shotgun (WGS) entry which is preliminary data.</text>
</comment>
<dbReference type="SUPFAM" id="SSF52540">
    <property type="entry name" value="P-loop containing nucleoside triphosphate hydrolases"/>
    <property type="match status" value="1"/>
</dbReference>
<comment type="similarity">
    <text evidence="8">Belongs to the adenylate kinase family.</text>
</comment>
<gene>
    <name evidence="9" type="ORF">ACAOBT_LOCUS19035</name>
</gene>
<reference evidence="9" key="1">
    <citation type="submission" date="2022-03" db="EMBL/GenBank/DDBJ databases">
        <authorList>
            <person name="Sayadi A."/>
        </authorList>
    </citation>
    <scope>NUCLEOTIDE SEQUENCE</scope>
</reference>
<dbReference type="InterPro" id="IPR000850">
    <property type="entry name" value="Adenylat/UMP-CMP_kin"/>
</dbReference>
<evidence type="ECO:0000313" key="9">
    <source>
        <dbReference type="EMBL" id="CAH1989438.1"/>
    </source>
</evidence>
<evidence type="ECO:0000256" key="2">
    <source>
        <dbReference type="ARBA" id="ARBA00012955"/>
    </source>
</evidence>
<comment type="subcellular location">
    <subcellularLocation>
        <location evidence="1">Cytoplasm</location>
    </subcellularLocation>
</comment>
<evidence type="ECO:0000256" key="5">
    <source>
        <dbReference type="ARBA" id="ARBA00022741"/>
    </source>
</evidence>
<dbReference type="Gene3D" id="3.40.50.300">
    <property type="entry name" value="P-loop containing nucleotide triphosphate hydrolases"/>
    <property type="match status" value="1"/>
</dbReference>
<evidence type="ECO:0000256" key="4">
    <source>
        <dbReference type="ARBA" id="ARBA00022679"/>
    </source>
</evidence>